<evidence type="ECO:0000313" key="1">
    <source>
        <dbReference type="EMBL" id="ADM80082.1"/>
    </source>
</evidence>
<organism evidence="1 2">
    <name type="scientific">Aeromonas phage phiAS5</name>
    <dbReference type="NCBI Taxonomy" id="879630"/>
    <lineage>
        <taxon>Viruses</taxon>
        <taxon>Duplodnaviria</taxon>
        <taxon>Heunggongvirae</taxon>
        <taxon>Uroviricota</taxon>
        <taxon>Caudoviricetes</taxon>
        <taxon>Pantevenvirales</taxon>
        <taxon>Straboviridae</taxon>
        <taxon>Chrysonvirus</taxon>
        <taxon>Chrysonvirus as5</taxon>
    </lineage>
</organism>
<dbReference type="KEGG" id="vg:9861646"/>
<name>E1A1Z3_9CAUD</name>
<dbReference type="GeneID" id="9861646"/>
<evidence type="ECO:0000313" key="2">
    <source>
        <dbReference type="Proteomes" id="UP000002236"/>
    </source>
</evidence>
<gene>
    <name evidence="1" type="ORF">phiAS5_ORF0239</name>
</gene>
<keyword evidence="2" id="KW-1185">Reference proteome</keyword>
<dbReference type="Proteomes" id="UP000002236">
    <property type="component" value="Segment"/>
</dbReference>
<reference evidence="1 2" key="1">
    <citation type="journal article" date="2012" name="Vet. Microbiol.">
        <title>Complete genome sequence and characterization of a broad-host range T4-like bacteriophage phiAS5 infecting Aeromonas salmonicida subsp. salmonicida.</title>
        <authorList>
            <person name="Kim J.H."/>
            <person name="Son J.S."/>
            <person name="Choi Y.J."/>
            <person name="Choresca C.H.Jr."/>
            <person name="Shin S.P."/>
            <person name="Han J.E."/>
            <person name="Jun J.W."/>
            <person name="Park S.C."/>
        </authorList>
    </citation>
    <scope>NUCLEOTIDE SEQUENCE [LARGE SCALE GENOMIC DNA]</scope>
</reference>
<dbReference type="EMBL" id="HM452126">
    <property type="protein sequence ID" value="ADM80082.1"/>
    <property type="molecule type" value="Genomic_DNA"/>
</dbReference>
<dbReference type="RefSeq" id="YP_003969528.1">
    <property type="nucleotide sequence ID" value="NC_014636.1"/>
</dbReference>
<accession>E1A1Z3</accession>
<proteinExistence type="predicted"/>
<protein>
    <submittedName>
        <fullName evidence="1">Uncharacterized protein</fullName>
    </submittedName>
</protein>
<dbReference type="OrthoDB" id="26449at10239"/>
<sequence length="114" mass="12867">MEKLYAVTTEGDCEGRSVRLLGYYKGEIPKIVTHMLSEGKNPYYGYDFKEITPVEVGKFYVDAGGLEIKHNSYSTRVTINKEKNQQAQDLRIAQSAVRNLNAAQLKALKEHLNA</sequence>